<keyword evidence="1" id="KW-0732">Signal</keyword>
<dbReference type="RefSeq" id="WP_070954045.1">
    <property type="nucleotide sequence ID" value="NZ_CP015208.1"/>
</dbReference>
<dbReference type="PANTHER" id="PTHR43649">
    <property type="entry name" value="ARABINOSE-BINDING PROTEIN-RELATED"/>
    <property type="match status" value="1"/>
</dbReference>
<feature type="signal peptide" evidence="1">
    <location>
        <begin position="1"/>
        <end position="24"/>
    </location>
</feature>
<dbReference type="AlphaFoldDB" id="A0A1D9DXJ3"/>
<proteinExistence type="predicted"/>
<dbReference type="InterPro" id="IPR050490">
    <property type="entry name" value="Bact_solute-bd_prot1"/>
</dbReference>
<keyword evidence="3" id="KW-1185">Reference proteome</keyword>
<dbReference type="Pfam" id="PF01547">
    <property type="entry name" value="SBP_bac_1"/>
    <property type="match status" value="1"/>
</dbReference>
<reference evidence="2 3" key="1">
    <citation type="journal article" date="2016" name="Biochim. Biophys. Acta">
        <title>Photochemical characterization of actinorhodopsin and its functional existence in the natural host.</title>
        <authorList>
            <person name="Nakamura S."/>
            <person name="Kikukawa T."/>
            <person name="Tamogami J."/>
            <person name="Kamiya M."/>
            <person name="Aizawa T."/>
            <person name="Hahn M.W."/>
            <person name="Ihara K."/>
            <person name="Kamo N."/>
            <person name="Demura M."/>
        </authorList>
    </citation>
    <scope>NUCLEOTIDE SEQUENCE [LARGE SCALE GENOMIC DNA]</scope>
    <source>
        <strain evidence="2 3">MWH-Dar1</strain>
    </source>
</reference>
<dbReference type="OrthoDB" id="366726at2"/>
<dbReference type="PROSITE" id="PS51257">
    <property type="entry name" value="PROKAR_LIPOPROTEIN"/>
    <property type="match status" value="1"/>
</dbReference>
<evidence type="ECO:0000313" key="3">
    <source>
        <dbReference type="Proteomes" id="UP000243784"/>
    </source>
</evidence>
<evidence type="ECO:0008006" key="4">
    <source>
        <dbReference type="Google" id="ProtNLM"/>
    </source>
</evidence>
<protein>
    <recommendedName>
        <fullName evidence="4">ABC transporter substrate-binding protein</fullName>
    </recommendedName>
</protein>
<dbReference type="STRING" id="535712.A4Z71_00440"/>
<sequence>MNIKKWARGTAVALSGLLAATGLAACSAEPANTTIRVVAAQYTDDMQPYFDDLVQRFEADNPNITVEVEVVSWNDIDQKIKTMVQTNDLPDIGNLNYFSSFAADDLLYTADELLPADVLADMIPTFMDNSKYNGTAYAVPDLASARLFFYNKEIFAKAGVTADDIKTWDGLRAAAEKIKAAVPGVTPLALPLGPEEAQAEFMIWSNSNDGGVYKDGAWTITDSKNVETLEFLSGLVADGLTNPNPATFNRTDGAFALFAEGKAAMLNGAIFLPSVLEEKGSTVDYGIAPFPTNRADGESITLGVQDYFFGFKKDGNKEAVQKFMAFLYQPDNYAAFLKAAGGFLPATKSAGEAMSSDPALAPYIAVLPNAVFYPGAEATWPAVQGEMQQTIGKAVEKGADIMSILEAIAAKTEG</sequence>
<dbReference type="InterPro" id="IPR006059">
    <property type="entry name" value="SBP"/>
</dbReference>
<dbReference type="PANTHER" id="PTHR43649:SF30">
    <property type="entry name" value="ABC TRANSPORTER SUBSTRATE-BINDING PROTEIN"/>
    <property type="match status" value="1"/>
</dbReference>
<accession>A0A1D9DXJ3</accession>
<gene>
    <name evidence="2" type="ORF">A4Z71_00440</name>
</gene>
<evidence type="ECO:0000313" key="2">
    <source>
        <dbReference type="EMBL" id="AOY55527.1"/>
    </source>
</evidence>
<dbReference type="SUPFAM" id="SSF53850">
    <property type="entry name" value="Periplasmic binding protein-like II"/>
    <property type="match status" value="1"/>
</dbReference>
<dbReference type="KEGG" id="rpla:A4Z71_00440"/>
<dbReference type="EMBL" id="CP015208">
    <property type="protein sequence ID" value="AOY55527.1"/>
    <property type="molecule type" value="Genomic_DNA"/>
</dbReference>
<feature type="chain" id="PRO_5038880229" description="ABC transporter substrate-binding protein" evidence="1">
    <location>
        <begin position="25"/>
        <end position="414"/>
    </location>
</feature>
<dbReference type="Gene3D" id="3.40.190.10">
    <property type="entry name" value="Periplasmic binding protein-like II"/>
    <property type="match status" value="1"/>
</dbReference>
<name>A0A1D9DXJ3_9MICO</name>
<dbReference type="Proteomes" id="UP000243784">
    <property type="component" value="Chromosome"/>
</dbReference>
<organism evidence="2 3">
    <name type="scientific">Candidatus Rhodoluna planktonica</name>
    <dbReference type="NCBI Taxonomy" id="535712"/>
    <lineage>
        <taxon>Bacteria</taxon>
        <taxon>Bacillati</taxon>
        <taxon>Actinomycetota</taxon>
        <taxon>Actinomycetes</taxon>
        <taxon>Micrococcales</taxon>
        <taxon>Microbacteriaceae</taxon>
        <taxon>Luna cluster</taxon>
        <taxon>Luna-1 subcluster</taxon>
        <taxon>Rhodoluna</taxon>
    </lineage>
</organism>
<evidence type="ECO:0000256" key="1">
    <source>
        <dbReference type="SAM" id="SignalP"/>
    </source>
</evidence>